<dbReference type="EMBL" id="CADIKI010000024">
    <property type="protein sequence ID" value="CAB3807010.1"/>
    <property type="molecule type" value="Genomic_DNA"/>
</dbReference>
<dbReference type="AlphaFoldDB" id="A0A6J5GX63"/>
<gene>
    <name evidence="1" type="ORF">LMG27177_06214</name>
</gene>
<dbReference type="Proteomes" id="UP000494252">
    <property type="component" value="Unassembled WGS sequence"/>
</dbReference>
<keyword evidence="2" id="KW-1185">Reference proteome</keyword>
<name>A0A6J5GX63_9BURK</name>
<proteinExistence type="predicted"/>
<reference evidence="1 2" key="1">
    <citation type="submission" date="2020-04" db="EMBL/GenBank/DDBJ databases">
        <authorList>
            <person name="De Canck E."/>
        </authorList>
    </citation>
    <scope>NUCLEOTIDE SEQUENCE [LARGE SCALE GENOMIC DNA]</scope>
    <source>
        <strain evidence="1 2">LMG 27177</strain>
    </source>
</reference>
<evidence type="ECO:0000313" key="2">
    <source>
        <dbReference type="Proteomes" id="UP000494252"/>
    </source>
</evidence>
<protein>
    <submittedName>
        <fullName evidence="1">Uncharacterized protein</fullName>
    </submittedName>
</protein>
<organism evidence="1 2">
    <name type="scientific">Paraburkholderia fynbosensis</name>
    <dbReference type="NCBI Taxonomy" id="1200993"/>
    <lineage>
        <taxon>Bacteria</taxon>
        <taxon>Pseudomonadati</taxon>
        <taxon>Pseudomonadota</taxon>
        <taxon>Betaproteobacteria</taxon>
        <taxon>Burkholderiales</taxon>
        <taxon>Burkholderiaceae</taxon>
        <taxon>Paraburkholderia</taxon>
    </lineage>
</organism>
<accession>A0A6J5GX63</accession>
<evidence type="ECO:0000313" key="1">
    <source>
        <dbReference type="EMBL" id="CAB3807010.1"/>
    </source>
</evidence>
<sequence>MTPQCAKQPETATADLAIKNEASISAEDQAVLSAFSEPAALPGGPLWVTLLSDRTIEALWREDPARQALQIEAALTGTCFYMMGLATRTLTIDPHAAIVQDGHRYTGRIVNIAYLNGQQVPKGNTMLGLLEFTERVDIARPFEIEFSTVTIKFSINRRTAEQWGNVSHPGGRGF</sequence>